<comment type="similarity">
    <text evidence="2">Belongs to the acyltransferase 3 family.</text>
</comment>
<dbReference type="PANTHER" id="PTHR40074">
    <property type="entry name" value="O-ACETYLTRANSFERASE WECH"/>
    <property type="match status" value="1"/>
</dbReference>
<keyword evidence="9" id="KW-0808">Transferase</keyword>
<keyword evidence="9" id="KW-0012">Acyltransferase</keyword>
<feature type="transmembrane region" description="Helical" evidence="7">
    <location>
        <begin position="88"/>
        <end position="106"/>
    </location>
</feature>
<dbReference type="GO" id="GO:0016413">
    <property type="term" value="F:O-acetyltransferase activity"/>
    <property type="evidence" value="ECO:0007669"/>
    <property type="project" value="TreeGrafter"/>
</dbReference>
<dbReference type="PANTHER" id="PTHR40074:SF2">
    <property type="entry name" value="O-ACETYLTRANSFERASE WECH"/>
    <property type="match status" value="1"/>
</dbReference>
<evidence type="ECO:0000256" key="2">
    <source>
        <dbReference type="ARBA" id="ARBA00007400"/>
    </source>
</evidence>
<evidence type="ECO:0000256" key="3">
    <source>
        <dbReference type="ARBA" id="ARBA00022475"/>
    </source>
</evidence>
<protein>
    <submittedName>
        <fullName evidence="9">Acyltransferase</fullName>
    </submittedName>
</protein>
<evidence type="ECO:0000256" key="6">
    <source>
        <dbReference type="ARBA" id="ARBA00023136"/>
    </source>
</evidence>
<dbReference type="EMBL" id="RZIJ01000010">
    <property type="protein sequence ID" value="RUQ70181.1"/>
    <property type="molecule type" value="Genomic_DNA"/>
</dbReference>
<dbReference type="InterPro" id="IPR002656">
    <property type="entry name" value="Acyl_transf_3_dom"/>
</dbReference>
<sequence length="329" mass="35822">MRTDSQSFHIAELRGLACILLVAYHVVGVPGTGMQVDDGSIYRYATSSFELIRMPLFTFISGLVYAYRPARGGALPSFFVKKLRRLGFPFLVVSTLFYLVQTRAPGANGSFAPGAMWEIYVYSYAHFWYLQSLFLIFAVVALLDAAKLIDRPLPFAVALGLAMVACQTIHTESNVFSINETFVLLPHFLLGVAVTRFRDRLPRRALLGAGAAALLVGLALHQASLFGVIQHYFGWNSVVALLCGMGGAVTLLHVMPSSLVFRTVGKSSYAIYLHHAFFTAGARVALHKLGFDDAAVFTVALLAGLTGPMVLEALAQMRPWTRVALVGKA</sequence>
<feature type="transmembrane region" description="Helical" evidence="7">
    <location>
        <begin position="12"/>
        <end position="31"/>
    </location>
</feature>
<reference evidence="9 10" key="1">
    <citation type="submission" date="2018-12" db="EMBL/GenBank/DDBJ databases">
        <authorList>
            <person name="Yang Y."/>
        </authorList>
    </citation>
    <scope>NUCLEOTIDE SEQUENCE [LARGE SCALE GENOMIC DNA]</scope>
    <source>
        <strain evidence="9 10">GSF71</strain>
    </source>
</reference>
<keyword evidence="4 7" id="KW-0812">Transmembrane</keyword>
<proteinExistence type="inferred from homology"/>
<dbReference type="Pfam" id="PF01757">
    <property type="entry name" value="Acyl_transf_3"/>
    <property type="match status" value="1"/>
</dbReference>
<evidence type="ECO:0000256" key="1">
    <source>
        <dbReference type="ARBA" id="ARBA00004651"/>
    </source>
</evidence>
<evidence type="ECO:0000259" key="8">
    <source>
        <dbReference type="Pfam" id="PF01757"/>
    </source>
</evidence>
<comment type="caution">
    <text evidence="9">The sequence shown here is derived from an EMBL/GenBank/DDBJ whole genome shotgun (WGS) entry which is preliminary data.</text>
</comment>
<evidence type="ECO:0000313" key="9">
    <source>
        <dbReference type="EMBL" id="RUQ70181.1"/>
    </source>
</evidence>
<feature type="transmembrane region" description="Helical" evidence="7">
    <location>
        <begin position="267"/>
        <end position="289"/>
    </location>
</feature>
<organism evidence="9 10">
    <name type="scientific">Azospirillum doebereinerae</name>
    <dbReference type="NCBI Taxonomy" id="92933"/>
    <lineage>
        <taxon>Bacteria</taxon>
        <taxon>Pseudomonadati</taxon>
        <taxon>Pseudomonadota</taxon>
        <taxon>Alphaproteobacteria</taxon>
        <taxon>Rhodospirillales</taxon>
        <taxon>Azospirillaceae</taxon>
        <taxon>Azospirillum</taxon>
    </lineage>
</organism>
<gene>
    <name evidence="9" type="ORF">EJ913_14360</name>
</gene>
<feature type="domain" description="Acyltransferase 3" evidence="8">
    <location>
        <begin position="13"/>
        <end position="311"/>
    </location>
</feature>
<feature type="transmembrane region" description="Helical" evidence="7">
    <location>
        <begin position="126"/>
        <end position="146"/>
    </location>
</feature>
<dbReference type="GO" id="GO:0009246">
    <property type="term" value="P:enterobacterial common antigen biosynthetic process"/>
    <property type="evidence" value="ECO:0007669"/>
    <property type="project" value="TreeGrafter"/>
</dbReference>
<evidence type="ECO:0000256" key="4">
    <source>
        <dbReference type="ARBA" id="ARBA00022692"/>
    </source>
</evidence>
<keyword evidence="3" id="KW-1003">Cell membrane</keyword>
<feature type="transmembrane region" description="Helical" evidence="7">
    <location>
        <begin position="206"/>
        <end position="229"/>
    </location>
</feature>
<keyword evidence="6 7" id="KW-0472">Membrane</keyword>
<comment type="subcellular location">
    <subcellularLocation>
        <location evidence="1">Cell membrane</location>
        <topology evidence="1">Multi-pass membrane protein</topology>
    </subcellularLocation>
</comment>
<keyword evidence="10" id="KW-1185">Reference proteome</keyword>
<dbReference type="AlphaFoldDB" id="A0A3S0WUK9"/>
<evidence type="ECO:0000256" key="7">
    <source>
        <dbReference type="SAM" id="Phobius"/>
    </source>
</evidence>
<dbReference type="OrthoDB" id="8678265at2"/>
<feature type="transmembrane region" description="Helical" evidence="7">
    <location>
        <begin position="295"/>
        <end position="315"/>
    </location>
</feature>
<dbReference type="RefSeq" id="WP_126998985.1">
    <property type="nucleotide sequence ID" value="NZ_JBNPXW010000002.1"/>
</dbReference>
<keyword evidence="5 7" id="KW-1133">Transmembrane helix</keyword>
<evidence type="ECO:0000313" key="10">
    <source>
        <dbReference type="Proteomes" id="UP000280346"/>
    </source>
</evidence>
<accession>A0A3S0WUK9</accession>
<evidence type="ECO:0000256" key="5">
    <source>
        <dbReference type="ARBA" id="ARBA00022989"/>
    </source>
</evidence>
<dbReference type="GO" id="GO:0005886">
    <property type="term" value="C:plasma membrane"/>
    <property type="evidence" value="ECO:0007669"/>
    <property type="project" value="UniProtKB-SubCell"/>
</dbReference>
<feature type="transmembrane region" description="Helical" evidence="7">
    <location>
        <begin position="51"/>
        <end position="67"/>
    </location>
</feature>
<name>A0A3S0WUK9_9PROT</name>
<feature type="transmembrane region" description="Helical" evidence="7">
    <location>
        <begin position="235"/>
        <end position="255"/>
    </location>
</feature>
<dbReference type="Proteomes" id="UP000280346">
    <property type="component" value="Unassembled WGS sequence"/>
</dbReference>